<feature type="chain" id="PRO_5038866605" evidence="6">
    <location>
        <begin position="25"/>
        <end position="372"/>
    </location>
</feature>
<reference evidence="8" key="1">
    <citation type="journal article" date="2021" name="PeerJ">
        <title>Extensive microbial diversity within the chicken gut microbiome revealed by metagenomics and culture.</title>
        <authorList>
            <person name="Gilroy R."/>
            <person name="Ravi A."/>
            <person name="Getino M."/>
            <person name="Pursley I."/>
            <person name="Horton D.L."/>
            <person name="Alikhan N.F."/>
            <person name="Baker D."/>
            <person name="Gharbi K."/>
            <person name="Hall N."/>
            <person name="Watson M."/>
            <person name="Adriaenssens E.M."/>
            <person name="Foster-Nyarko E."/>
            <person name="Jarju S."/>
            <person name="Secka A."/>
            <person name="Antonio M."/>
            <person name="Oren A."/>
            <person name="Chaudhuri R.R."/>
            <person name="La Ragione R."/>
            <person name="Hildebrand F."/>
            <person name="Pallen M.J."/>
        </authorList>
    </citation>
    <scope>NUCLEOTIDE SEQUENCE</scope>
    <source>
        <strain evidence="8">CHK32-1732</strain>
    </source>
</reference>
<dbReference type="PANTHER" id="PTHR30532">
    <property type="entry name" value="IRON III DICITRATE-BINDING PERIPLASMIC PROTEIN"/>
    <property type="match status" value="1"/>
</dbReference>
<organism evidence="8 9">
    <name type="scientific">Candidatus Corynebacterium avicola</name>
    <dbReference type="NCBI Taxonomy" id="2838527"/>
    <lineage>
        <taxon>Bacteria</taxon>
        <taxon>Bacillati</taxon>
        <taxon>Actinomycetota</taxon>
        <taxon>Actinomycetes</taxon>
        <taxon>Mycobacteriales</taxon>
        <taxon>Corynebacteriaceae</taxon>
        <taxon>Corynebacterium</taxon>
    </lineage>
</organism>
<protein>
    <submittedName>
        <fullName evidence="8">ABC transporter substrate-binding protein</fullName>
    </submittedName>
</protein>
<dbReference type="InterPro" id="IPR051313">
    <property type="entry name" value="Bact_iron-sidero_bind"/>
</dbReference>
<feature type="domain" description="Fe/B12 periplasmic-binding" evidence="7">
    <location>
        <begin position="84"/>
        <end position="369"/>
    </location>
</feature>
<dbReference type="InterPro" id="IPR002491">
    <property type="entry name" value="ABC_transptr_periplasmic_BD"/>
</dbReference>
<comment type="subcellular location">
    <subcellularLocation>
        <location evidence="1">Cell envelope</location>
    </subcellularLocation>
</comment>
<gene>
    <name evidence="8" type="ORF">H9870_11780</name>
</gene>
<dbReference type="PROSITE" id="PS51257">
    <property type="entry name" value="PROKAR_LIPOPROTEIN"/>
    <property type="match status" value="1"/>
</dbReference>
<comment type="similarity">
    <text evidence="2">Belongs to the bacterial solute-binding protein 8 family.</text>
</comment>
<comment type="caution">
    <text evidence="8">The sequence shown here is derived from an EMBL/GenBank/DDBJ whole genome shotgun (WGS) entry which is preliminary data.</text>
</comment>
<dbReference type="Pfam" id="PF01497">
    <property type="entry name" value="Peripla_BP_2"/>
    <property type="match status" value="1"/>
</dbReference>
<reference evidence="8" key="2">
    <citation type="submission" date="2021-04" db="EMBL/GenBank/DDBJ databases">
        <authorList>
            <person name="Gilroy R."/>
        </authorList>
    </citation>
    <scope>NUCLEOTIDE SEQUENCE</scope>
    <source>
        <strain evidence="8">CHK32-1732</strain>
    </source>
</reference>
<dbReference type="PROSITE" id="PS50983">
    <property type="entry name" value="FE_B12_PBP"/>
    <property type="match status" value="1"/>
</dbReference>
<evidence type="ECO:0000256" key="2">
    <source>
        <dbReference type="ARBA" id="ARBA00008814"/>
    </source>
</evidence>
<evidence type="ECO:0000256" key="4">
    <source>
        <dbReference type="ARBA" id="ARBA00022729"/>
    </source>
</evidence>
<evidence type="ECO:0000256" key="5">
    <source>
        <dbReference type="SAM" id="MobiDB-lite"/>
    </source>
</evidence>
<evidence type="ECO:0000259" key="7">
    <source>
        <dbReference type="PROSITE" id="PS50983"/>
    </source>
</evidence>
<dbReference type="EMBL" id="DXGC01000099">
    <property type="protein sequence ID" value="HIW92327.1"/>
    <property type="molecule type" value="Genomic_DNA"/>
</dbReference>
<evidence type="ECO:0000256" key="3">
    <source>
        <dbReference type="ARBA" id="ARBA00022448"/>
    </source>
</evidence>
<evidence type="ECO:0000313" key="8">
    <source>
        <dbReference type="EMBL" id="HIW92327.1"/>
    </source>
</evidence>
<dbReference type="GO" id="GO:0030288">
    <property type="term" value="C:outer membrane-bounded periplasmic space"/>
    <property type="evidence" value="ECO:0007669"/>
    <property type="project" value="TreeGrafter"/>
</dbReference>
<feature type="signal peptide" evidence="6">
    <location>
        <begin position="1"/>
        <end position="24"/>
    </location>
</feature>
<dbReference type="GO" id="GO:1901678">
    <property type="term" value="P:iron coordination entity transport"/>
    <property type="evidence" value="ECO:0007669"/>
    <property type="project" value="UniProtKB-ARBA"/>
</dbReference>
<dbReference type="PANTHER" id="PTHR30532:SF1">
    <property type="entry name" value="IRON(3+)-HYDROXAMATE-BINDING PROTEIN FHUD"/>
    <property type="match status" value="1"/>
</dbReference>
<dbReference type="SUPFAM" id="SSF53807">
    <property type="entry name" value="Helical backbone' metal receptor"/>
    <property type="match status" value="1"/>
</dbReference>
<keyword evidence="3" id="KW-0813">Transport</keyword>
<feature type="compositionally biased region" description="Low complexity" evidence="5">
    <location>
        <begin position="32"/>
        <end position="46"/>
    </location>
</feature>
<sequence length="372" mass="39342">MHIRTRRRSSGTAATAATAVFATAALTLSACGTTDTESDSGSGSDEVPTSSAAGCDDDVETSTDPVSMEDDLGRSIELDKPASRVAVLEWQQIEDAISLCVDPVAVASPDDYSTYVSAEQLPEDVVNAGERGEPDLDAIYGADPDLIIVEAYTEDDEVLTQLEERDVPVLAVSGANADDQIGTVKNVLSKIGEATGRSARADEINKEFDDHLASAKDDLADTVAKLDEEATTDFLYFDGWVESGNLTIRPYTTGALMTQLGEELGLTSAWTDDIDNAYGSGGVDPSFGLAQTDIEGLTAVGEANLFYTGSQGGPDDYVEALTSNPIWNNLPAVKEGRSHEFPNDLWAAGGPRSCIQLVDALVDAVKELDDNL</sequence>
<name>A0A9D1RR91_9CORY</name>
<dbReference type="Proteomes" id="UP000824190">
    <property type="component" value="Unassembled WGS sequence"/>
</dbReference>
<evidence type="ECO:0000256" key="6">
    <source>
        <dbReference type="SAM" id="SignalP"/>
    </source>
</evidence>
<feature type="region of interest" description="Disordered" evidence="5">
    <location>
        <begin position="32"/>
        <end position="71"/>
    </location>
</feature>
<keyword evidence="4 6" id="KW-0732">Signal</keyword>
<dbReference type="Gene3D" id="3.40.50.1980">
    <property type="entry name" value="Nitrogenase molybdenum iron protein domain"/>
    <property type="match status" value="2"/>
</dbReference>
<evidence type="ECO:0000313" key="9">
    <source>
        <dbReference type="Proteomes" id="UP000824190"/>
    </source>
</evidence>
<evidence type="ECO:0000256" key="1">
    <source>
        <dbReference type="ARBA" id="ARBA00004196"/>
    </source>
</evidence>
<dbReference type="AlphaFoldDB" id="A0A9D1RR91"/>
<proteinExistence type="inferred from homology"/>
<accession>A0A9D1RR91</accession>